<evidence type="ECO:0000313" key="3">
    <source>
        <dbReference type="Proteomes" id="UP001596442"/>
    </source>
</evidence>
<dbReference type="Proteomes" id="UP001596442">
    <property type="component" value="Unassembled WGS sequence"/>
</dbReference>
<reference evidence="2 3" key="1">
    <citation type="journal article" date="2019" name="Int. J. Syst. Evol. Microbiol.">
        <title>The Global Catalogue of Microorganisms (GCM) 10K type strain sequencing project: providing services to taxonomists for standard genome sequencing and annotation.</title>
        <authorList>
            <consortium name="The Broad Institute Genomics Platform"/>
            <consortium name="The Broad Institute Genome Sequencing Center for Infectious Disease"/>
            <person name="Wu L."/>
            <person name="Ma J."/>
        </authorList>
    </citation>
    <scope>NUCLEOTIDE SEQUENCE [LARGE SCALE GENOMIC DNA]</scope>
    <source>
        <strain evidence="2 3">CGMCC 1.3239</strain>
    </source>
</reference>
<feature type="region of interest" description="Disordered" evidence="1">
    <location>
        <begin position="38"/>
        <end position="63"/>
    </location>
</feature>
<sequence length="85" mass="9319">NHPCRTPLTRCPCPLRLDSSSSAVSTISYRRAKEVCRLVEQHPEDTEGREDSDRDANEEDAADDAIASLVGLNTTVRGGDFEVCI</sequence>
<keyword evidence="3" id="KW-1185">Reference proteome</keyword>
<evidence type="ECO:0000256" key="1">
    <source>
        <dbReference type="SAM" id="MobiDB-lite"/>
    </source>
</evidence>
<dbReference type="EMBL" id="JBHSWW010000186">
    <property type="protein sequence ID" value="MFC6754054.1"/>
    <property type="molecule type" value="Genomic_DNA"/>
</dbReference>
<gene>
    <name evidence="2" type="ORF">ACFQEU_11365</name>
</gene>
<dbReference type="AlphaFoldDB" id="A0ABD5SF77"/>
<proteinExistence type="predicted"/>
<organism evidence="2 3">
    <name type="scientific">Halorubrum tibetense</name>
    <dbReference type="NCBI Taxonomy" id="175631"/>
    <lineage>
        <taxon>Archaea</taxon>
        <taxon>Methanobacteriati</taxon>
        <taxon>Methanobacteriota</taxon>
        <taxon>Stenosarchaea group</taxon>
        <taxon>Halobacteria</taxon>
        <taxon>Halobacteriales</taxon>
        <taxon>Haloferacaceae</taxon>
        <taxon>Halorubrum</taxon>
    </lineage>
</organism>
<accession>A0ABD5SF77</accession>
<feature type="compositionally biased region" description="Basic and acidic residues" evidence="1">
    <location>
        <begin position="38"/>
        <end position="55"/>
    </location>
</feature>
<evidence type="ECO:0000313" key="2">
    <source>
        <dbReference type="EMBL" id="MFC6754054.1"/>
    </source>
</evidence>
<feature type="non-terminal residue" evidence="2">
    <location>
        <position position="1"/>
    </location>
</feature>
<protein>
    <submittedName>
        <fullName evidence="2">Uncharacterized protein</fullName>
    </submittedName>
</protein>
<comment type="caution">
    <text evidence="2">The sequence shown here is derived from an EMBL/GenBank/DDBJ whole genome shotgun (WGS) entry which is preliminary data.</text>
</comment>
<name>A0ABD5SF77_9EURY</name>